<comment type="caution">
    <text evidence="1">The sequence shown here is derived from an EMBL/GenBank/DDBJ whole genome shotgun (WGS) entry which is preliminary data.</text>
</comment>
<protein>
    <submittedName>
        <fullName evidence="1">Uncharacterized protein</fullName>
    </submittedName>
</protein>
<dbReference type="Proteomes" id="UP001168096">
    <property type="component" value="Unassembled WGS sequence"/>
</dbReference>
<proteinExistence type="predicted"/>
<dbReference type="EMBL" id="JASNRB020000051">
    <property type="protein sequence ID" value="MFJ1472499.1"/>
    <property type="molecule type" value="Genomic_DNA"/>
</dbReference>
<reference evidence="1" key="1">
    <citation type="submission" date="2024-11" db="EMBL/GenBank/DDBJ databases">
        <title>Description of Massilia orientalis sp. nov., isolated from rhizosphere soil of Ageratina adenophora.</title>
        <authorList>
            <person name="Wang Y."/>
        </authorList>
    </citation>
    <scope>NUCLEOTIDE SEQUENCE</scope>
    <source>
        <strain evidence="1">YIM B02787</strain>
    </source>
</reference>
<organism evidence="1 2">
    <name type="scientific">Massilia orientalis</name>
    <dbReference type="NCBI Taxonomy" id="3050128"/>
    <lineage>
        <taxon>Bacteria</taxon>
        <taxon>Pseudomonadati</taxon>
        <taxon>Pseudomonadota</taxon>
        <taxon>Betaproteobacteria</taxon>
        <taxon>Burkholderiales</taxon>
        <taxon>Oxalobacteraceae</taxon>
        <taxon>Telluria group</taxon>
        <taxon>Massilia</taxon>
    </lineage>
</organism>
<name>A0ACC7MMJ2_9BURK</name>
<gene>
    <name evidence="1" type="ORF">QPK29_032750</name>
</gene>
<keyword evidence="2" id="KW-1185">Reference proteome</keyword>
<accession>A0ACC7MMJ2</accession>
<sequence>MRNLLIGLSFVFLMIATAGVDAADKNNDGTLTVSGFYSLTGAKLLSDATRDTSNSSLYQNHSCPCNIAVYEYGGVYEKDRGIRFDQESLLGIQIRKKFSPTLSATAQLVSRLRNPNDGSTPTIDWLYVTWQPSGNSGWMLQVGKMRIPIYYYSDQLYVGYAYPWVRPSADVYGTSIYSYNGINASYRTQLGTSDWASTITAWSGSYTQKDDVYLTRLFFGQPTNEAWKRMLGGSVAVTNDVFDIRATMMHMNDIVWRDRAGGAPSTTIVDKYSQFAGLSMNMDYKNFLIKSEIDRADVSVGKYKYGLLGIGYQLGAWTPMYTYSRYLDDNSSDSGHTHVASIRWDFYRNMALKFEYDLAKEHFHHSYPISERSRLLSISLQGIF</sequence>
<evidence type="ECO:0000313" key="1">
    <source>
        <dbReference type="EMBL" id="MFJ1472499.1"/>
    </source>
</evidence>
<evidence type="ECO:0000313" key="2">
    <source>
        <dbReference type="Proteomes" id="UP001168096"/>
    </source>
</evidence>